<name>A0A261V684_9BORD</name>
<sequence length="251" mass="25544">MPLMMQDKLALVTGAARGLGAAIAQALAREGAIVLAADRDAAGAAACAQALAQAGGRAHALALDVTDRAAVLDCASQVRARHGPIDVLVNNAGISARAAFDDPDAPAVWDRVLDVNLQGVFNVTHAFVPALKETRGAIVNLSSIVAYGAGISTAGYVVSKGGVRSLTQVLARDLAPHGIRVNAVAPGLMETDMTAGQRAQAGGTDWYMRRAPMARAGRADEIAGPVLFLASDLASYVTGAVLPVDGGFLAV</sequence>
<protein>
    <submittedName>
        <fullName evidence="3">3-oxoacyl-ACP reductase</fullName>
    </submittedName>
</protein>
<dbReference type="PROSITE" id="PS00061">
    <property type="entry name" value="ADH_SHORT"/>
    <property type="match status" value="1"/>
</dbReference>
<dbReference type="InterPro" id="IPR036291">
    <property type="entry name" value="NAD(P)-bd_dom_sf"/>
</dbReference>
<dbReference type="RefSeq" id="WP_094807895.1">
    <property type="nucleotide sequence ID" value="NZ_NEVT01000009.1"/>
</dbReference>
<dbReference type="FunFam" id="3.40.50.720:FF:000084">
    <property type="entry name" value="Short-chain dehydrogenase reductase"/>
    <property type="match status" value="1"/>
</dbReference>
<dbReference type="PRINTS" id="PR00080">
    <property type="entry name" value="SDRFAMILY"/>
</dbReference>
<dbReference type="Gene3D" id="3.40.50.720">
    <property type="entry name" value="NAD(P)-binding Rossmann-like Domain"/>
    <property type="match status" value="1"/>
</dbReference>
<proteinExistence type="inferred from homology"/>
<evidence type="ECO:0000259" key="2">
    <source>
        <dbReference type="SMART" id="SM00822"/>
    </source>
</evidence>
<dbReference type="GO" id="GO:0016616">
    <property type="term" value="F:oxidoreductase activity, acting on the CH-OH group of donors, NAD or NADP as acceptor"/>
    <property type="evidence" value="ECO:0007669"/>
    <property type="project" value="UniProtKB-ARBA"/>
</dbReference>
<dbReference type="SUPFAM" id="SSF51735">
    <property type="entry name" value="NAD(P)-binding Rossmann-fold domains"/>
    <property type="match status" value="1"/>
</dbReference>
<dbReference type="InterPro" id="IPR057326">
    <property type="entry name" value="KR_dom"/>
</dbReference>
<comment type="caution">
    <text evidence="3">The sequence shown here is derived from an EMBL/GenBank/DDBJ whole genome shotgun (WGS) entry which is preliminary data.</text>
</comment>
<dbReference type="GO" id="GO:0030497">
    <property type="term" value="P:fatty acid elongation"/>
    <property type="evidence" value="ECO:0007669"/>
    <property type="project" value="TreeGrafter"/>
</dbReference>
<dbReference type="AlphaFoldDB" id="A0A261V684"/>
<organism evidence="3 4">
    <name type="scientific">Bordetella genomosp. 2</name>
    <dbReference type="NCBI Taxonomy" id="1983456"/>
    <lineage>
        <taxon>Bacteria</taxon>
        <taxon>Pseudomonadati</taxon>
        <taxon>Pseudomonadota</taxon>
        <taxon>Betaproteobacteria</taxon>
        <taxon>Burkholderiales</taxon>
        <taxon>Alcaligenaceae</taxon>
        <taxon>Bordetella</taxon>
    </lineage>
</organism>
<evidence type="ECO:0000256" key="1">
    <source>
        <dbReference type="ARBA" id="ARBA00006484"/>
    </source>
</evidence>
<dbReference type="SMART" id="SM00822">
    <property type="entry name" value="PKS_KR"/>
    <property type="match status" value="1"/>
</dbReference>
<evidence type="ECO:0000313" key="4">
    <source>
        <dbReference type="Proteomes" id="UP000215633"/>
    </source>
</evidence>
<gene>
    <name evidence="3" type="ORF">CAL24_21615</name>
</gene>
<feature type="domain" description="Ketoreductase" evidence="2">
    <location>
        <begin position="8"/>
        <end position="187"/>
    </location>
</feature>
<dbReference type="InterPro" id="IPR002347">
    <property type="entry name" value="SDR_fam"/>
</dbReference>
<dbReference type="InterPro" id="IPR020904">
    <property type="entry name" value="Sc_DH/Rdtase_CS"/>
</dbReference>
<dbReference type="Pfam" id="PF13561">
    <property type="entry name" value="adh_short_C2"/>
    <property type="match status" value="1"/>
</dbReference>
<evidence type="ECO:0000313" key="3">
    <source>
        <dbReference type="EMBL" id="OZI69435.1"/>
    </source>
</evidence>
<dbReference type="PRINTS" id="PR00081">
    <property type="entry name" value="GDHRDH"/>
</dbReference>
<dbReference type="PANTHER" id="PTHR42760">
    <property type="entry name" value="SHORT-CHAIN DEHYDROGENASES/REDUCTASES FAMILY MEMBER"/>
    <property type="match status" value="1"/>
</dbReference>
<dbReference type="PANTHER" id="PTHR42760:SF135">
    <property type="entry name" value="BLL7886 PROTEIN"/>
    <property type="match status" value="1"/>
</dbReference>
<accession>A0A261V684</accession>
<reference evidence="4" key="1">
    <citation type="submission" date="2017-05" db="EMBL/GenBank/DDBJ databases">
        <title>Complete and WGS of Bordetella genogroups.</title>
        <authorList>
            <person name="Spilker T."/>
            <person name="Lipuma J."/>
        </authorList>
    </citation>
    <scope>NUCLEOTIDE SEQUENCE [LARGE SCALE GENOMIC DNA]</scope>
    <source>
        <strain evidence="4">AU8256</strain>
    </source>
</reference>
<comment type="similarity">
    <text evidence="1">Belongs to the short-chain dehydrogenases/reductases (SDR) family.</text>
</comment>
<dbReference type="EMBL" id="NEVT01000009">
    <property type="protein sequence ID" value="OZI69435.1"/>
    <property type="molecule type" value="Genomic_DNA"/>
</dbReference>
<keyword evidence="4" id="KW-1185">Reference proteome</keyword>
<dbReference type="Proteomes" id="UP000215633">
    <property type="component" value="Unassembled WGS sequence"/>
</dbReference>